<proteinExistence type="predicted"/>
<reference evidence="2" key="1">
    <citation type="submission" date="2020-07" db="EMBL/GenBank/DDBJ databases">
        <title>Huge and variable diversity of episymbiotic CPR bacteria and DPANN archaea in groundwater ecosystems.</title>
        <authorList>
            <person name="He C.Y."/>
            <person name="Keren R."/>
            <person name="Whittaker M."/>
            <person name="Farag I.F."/>
            <person name="Doudna J."/>
            <person name="Cate J.H.D."/>
            <person name="Banfield J.F."/>
        </authorList>
    </citation>
    <scope>NUCLEOTIDE SEQUENCE</scope>
    <source>
        <strain evidence="2">NC_groundwater_17_Pr7_B-0.1um_64_12</strain>
    </source>
</reference>
<evidence type="ECO:0000313" key="2">
    <source>
        <dbReference type="EMBL" id="MBI1757123.1"/>
    </source>
</evidence>
<evidence type="ECO:0000313" key="3">
    <source>
        <dbReference type="Proteomes" id="UP000727962"/>
    </source>
</evidence>
<dbReference type="Gene3D" id="3.40.30.10">
    <property type="entry name" value="Glutaredoxin"/>
    <property type="match status" value="1"/>
</dbReference>
<feature type="transmembrane region" description="Helical" evidence="1">
    <location>
        <begin position="12"/>
        <end position="35"/>
    </location>
</feature>
<comment type="caution">
    <text evidence="2">The sequence shown here is derived from an EMBL/GenBank/DDBJ whole genome shotgun (WGS) entry which is preliminary data.</text>
</comment>
<name>A0A931PU74_FIMGI</name>
<gene>
    <name evidence="2" type="ORF">HYR64_08470</name>
</gene>
<dbReference type="Proteomes" id="UP000727962">
    <property type="component" value="Unassembled WGS sequence"/>
</dbReference>
<dbReference type="SUPFAM" id="SSF52833">
    <property type="entry name" value="Thioredoxin-like"/>
    <property type="match status" value="1"/>
</dbReference>
<organism evidence="2 3">
    <name type="scientific">Fimbriimonas ginsengisoli</name>
    <dbReference type="NCBI Taxonomy" id="1005039"/>
    <lineage>
        <taxon>Bacteria</taxon>
        <taxon>Bacillati</taxon>
        <taxon>Armatimonadota</taxon>
        <taxon>Fimbriimonadia</taxon>
        <taxon>Fimbriimonadales</taxon>
        <taxon>Fimbriimonadaceae</taxon>
        <taxon>Fimbriimonas</taxon>
    </lineage>
</organism>
<keyword evidence="1" id="KW-0472">Membrane</keyword>
<accession>A0A931PU74</accession>
<sequence length="206" mass="22284">MNGGFAHRRIKWANTLVASAIALWTLALAAGFYFIERHANGSGQPASPPEVMAASLSAPTPSPKHRLLLFAHPQCPCTMATLEALDRLMATSRDQIDVSVYVWRPTAKTEKWAETALWERASRIPGARVILDPDGAEIRRYGARTSGQVLLYSPRGELEFSGGITPSRGHEGDCAGRDAITDALRGVHTTRTAPVFGCALQESTES</sequence>
<dbReference type="EMBL" id="JACOSL010000052">
    <property type="protein sequence ID" value="MBI1757123.1"/>
    <property type="molecule type" value="Genomic_DNA"/>
</dbReference>
<evidence type="ECO:0008006" key="4">
    <source>
        <dbReference type="Google" id="ProtNLM"/>
    </source>
</evidence>
<evidence type="ECO:0000256" key="1">
    <source>
        <dbReference type="SAM" id="Phobius"/>
    </source>
</evidence>
<keyword evidence="1" id="KW-0812">Transmembrane</keyword>
<keyword evidence="1" id="KW-1133">Transmembrane helix</keyword>
<protein>
    <recommendedName>
        <fullName evidence="4">RedB protein</fullName>
    </recommendedName>
</protein>
<dbReference type="AlphaFoldDB" id="A0A931PU74"/>
<dbReference type="InterPro" id="IPR036249">
    <property type="entry name" value="Thioredoxin-like_sf"/>
</dbReference>